<protein>
    <submittedName>
        <fullName evidence="10">Tyrosine-specific transport protein TyrP</fullName>
    </submittedName>
</protein>
<evidence type="ECO:0000256" key="6">
    <source>
        <dbReference type="ARBA" id="ARBA00022970"/>
    </source>
</evidence>
<reference evidence="10 11" key="2">
    <citation type="journal article" date="2016" name="Appl. Microbiol. Biotechnol.">
        <title>Mutations improving production and secretion of extracellular lipase by Burkholderia glumae PG1.</title>
        <authorList>
            <person name="Knapp A."/>
            <person name="Voget S."/>
            <person name="Gao R."/>
            <person name="Zaburannyi N."/>
            <person name="Krysciak D."/>
            <person name="Breuer M."/>
            <person name="Hauer B."/>
            <person name="Streit W.R."/>
            <person name="Muller R."/>
            <person name="Daniel R."/>
            <person name="Jaeger K.E."/>
        </authorList>
    </citation>
    <scope>NUCLEOTIDE SEQUENCE [LARGE SCALE GENOMIC DNA]</scope>
    <source>
        <strain evidence="10 11">PG1</strain>
    </source>
</reference>
<evidence type="ECO:0000256" key="2">
    <source>
        <dbReference type="ARBA" id="ARBA00022448"/>
    </source>
</evidence>
<feature type="transmembrane region" description="Helical" evidence="9">
    <location>
        <begin position="341"/>
        <end position="363"/>
    </location>
</feature>
<dbReference type="RefSeq" id="WP_042627292.1">
    <property type="nucleotide sequence ID" value="NZ_BSTO01000014.1"/>
</dbReference>
<dbReference type="GO" id="GO:0003333">
    <property type="term" value="P:amino acid transmembrane transport"/>
    <property type="evidence" value="ECO:0007669"/>
    <property type="project" value="InterPro"/>
</dbReference>
<evidence type="ECO:0000256" key="3">
    <source>
        <dbReference type="ARBA" id="ARBA00022475"/>
    </source>
</evidence>
<organism evidence="10 11">
    <name type="scientific">Burkholderia plantarii</name>
    <dbReference type="NCBI Taxonomy" id="41899"/>
    <lineage>
        <taxon>Bacteria</taxon>
        <taxon>Pseudomonadati</taxon>
        <taxon>Pseudomonadota</taxon>
        <taxon>Betaproteobacteria</taxon>
        <taxon>Burkholderiales</taxon>
        <taxon>Burkholderiaceae</taxon>
        <taxon>Burkholderia</taxon>
    </lineage>
</organism>
<feature type="transmembrane region" description="Helical" evidence="9">
    <location>
        <begin position="383"/>
        <end position="409"/>
    </location>
</feature>
<feature type="transmembrane region" description="Helical" evidence="9">
    <location>
        <begin position="40"/>
        <end position="69"/>
    </location>
</feature>
<evidence type="ECO:0000313" key="10">
    <source>
        <dbReference type="EMBL" id="AJK48700.1"/>
    </source>
</evidence>
<evidence type="ECO:0000256" key="1">
    <source>
        <dbReference type="ARBA" id="ARBA00004429"/>
    </source>
</evidence>
<dbReference type="Pfam" id="PF03222">
    <property type="entry name" value="Trp_Tyr_perm"/>
    <property type="match status" value="1"/>
</dbReference>
<dbReference type="EMBL" id="CP002581">
    <property type="protein sequence ID" value="AJK48700.1"/>
    <property type="molecule type" value="Genomic_DNA"/>
</dbReference>
<comment type="subcellular location">
    <subcellularLocation>
        <location evidence="1">Cell inner membrane</location>
        <topology evidence="1">Multi-pass membrane protein</topology>
    </subcellularLocation>
</comment>
<dbReference type="PANTHER" id="PTHR46997">
    <property type="entry name" value="LOW AFFINITY TRYPTOPHAN PERMEASE-RELATED"/>
    <property type="match status" value="1"/>
</dbReference>
<proteinExistence type="predicted"/>
<dbReference type="KEGG" id="bpla:bpln_2g06760"/>
<feature type="transmembrane region" description="Helical" evidence="9">
    <location>
        <begin position="123"/>
        <end position="143"/>
    </location>
</feature>
<keyword evidence="8 9" id="KW-0472">Membrane</keyword>
<feature type="transmembrane region" description="Helical" evidence="9">
    <location>
        <begin position="7"/>
        <end position="28"/>
    </location>
</feature>
<dbReference type="PRINTS" id="PR00166">
    <property type="entry name" value="AROAAPRMEASE"/>
</dbReference>
<keyword evidence="2" id="KW-0813">Transport</keyword>
<keyword evidence="5 9" id="KW-0812">Transmembrane</keyword>
<feature type="transmembrane region" description="Helical" evidence="9">
    <location>
        <begin position="181"/>
        <end position="198"/>
    </location>
</feature>
<dbReference type="HOGENOM" id="CLU_038102_3_0_4"/>
<keyword evidence="11" id="KW-1185">Reference proteome</keyword>
<feature type="transmembrane region" description="Helical" evidence="9">
    <location>
        <begin position="280"/>
        <end position="305"/>
    </location>
</feature>
<evidence type="ECO:0000256" key="4">
    <source>
        <dbReference type="ARBA" id="ARBA00022519"/>
    </source>
</evidence>
<dbReference type="PANTHER" id="PTHR46997:SF2">
    <property type="entry name" value="TYROSINE-SPECIFIC TRANSPORT SYSTEM"/>
    <property type="match status" value="1"/>
</dbReference>
<evidence type="ECO:0000256" key="5">
    <source>
        <dbReference type="ARBA" id="ARBA00022692"/>
    </source>
</evidence>
<feature type="transmembrane region" description="Helical" evidence="9">
    <location>
        <begin position="150"/>
        <end position="169"/>
    </location>
</feature>
<reference evidence="11" key="1">
    <citation type="submission" date="2011-03" db="EMBL/GenBank/DDBJ databases">
        <authorList>
            <person name="Voget S."/>
            <person name="Streit W.R."/>
            <person name="Jaeger K.E."/>
            <person name="Daniel R."/>
        </authorList>
    </citation>
    <scope>NUCLEOTIDE SEQUENCE [LARGE SCALE GENOMIC DNA]</scope>
    <source>
        <strain evidence="11">PG1</strain>
    </source>
</reference>
<keyword evidence="4" id="KW-0997">Cell inner membrane</keyword>
<feature type="transmembrane region" description="Helical" evidence="9">
    <location>
        <begin position="81"/>
        <end position="103"/>
    </location>
</feature>
<keyword evidence="6" id="KW-0029">Amino-acid transport</keyword>
<name>A0A0B6S5X1_BURPL</name>
<dbReference type="GO" id="GO:0005886">
    <property type="term" value="C:plasma membrane"/>
    <property type="evidence" value="ECO:0007669"/>
    <property type="project" value="UniProtKB-SubCell"/>
</dbReference>
<evidence type="ECO:0000256" key="9">
    <source>
        <dbReference type="SAM" id="Phobius"/>
    </source>
</evidence>
<feature type="transmembrane region" description="Helical" evidence="9">
    <location>
        <begin position="317"/>
        <end position="335"/>
    </location>
</feature>
<evidence type="ECO:0000313" key="11">
    <source>
        <dbReference type="Proteomes" id="UP000031838"/>
    </source>
</evidence>
<evidence type="ECO:0000256" key="8">
    <source>
        <dbReference type="ARBA" id="ARBA00023136"/>
    </source>
</evidence>
<dbReference type="KEGG" id="bgp:BGL_2c06160"/>
<keyword evidence="3" id="KW-1003">Cell membrane</keyword>
<accession>A0A0B6S5X1</accession>
<gene>
    <name evidence="10" type="primary">tyrP</name>
    <name evidence="10" type="ORF">BGL_2c06160</name>
</gene>
<feature type="transmembrane region" description="Helical" evidence="9">
    <location>
        <begin position="219"/>
        <end position="237"/>
    </location>
</feature>
<evidence type="ECO:0000256" key="7">
    <source>
        <dbReference type="ARBA" id="ARBA00022989"/>
    </source>
</evidence>
<dbReference type="GO" id="GO:0015173">
    <property type="term" value="F:aromatic amino acid transmembrane transporter activity"/>
    <property type="evidence" value="ECO:0007669"/>
    <property type="project" value="InterPro"/>
</dbReference>
<keyword evidence="7 9" id="KW-1133">Transmembrane helix</keyword>
<dbReference type="AlphaFoldDB" id="A0A0B6S5X1"/>
<dbReference type="Proteomes" id="UP000031838">
    <property type="component" value="Chromosome 2"/>
</dbReference>
<dbReference type="InterPro" id="IPR018227">
    <property type="entry name" value="Amino_acid_transport_2"/>
</dbReference>
<dbReference type="InterPro" id="IPR013059">
    <property type="entry name" value="Trp_tyr_transpt"/>
</dbReference>
<sequence length="417" mass="44501">MPIGFKALGATLLLSGTMLGAGMLALPLMSAGMGFEYASIALLLIWALMCYTGLMLLEICLSFPVGFGFDAIAERLFGAKGMYVINASLLLLLYSLSSAYISGGGSTYASNLHHYLGVSASPTLLSSAFTVLIGSIVCISTVAVDRVNRLLFALNILIFLLLSLTIQPYVSSTNLRAGDDAAKYVLAALPVFLTAFGFHSSVPSMVKYLGPQRPRLLRNVFVAGSLLPLGVYLLWVFNTLGTLPRFGATSFSAISHCHGSVGMFLDQFHLLANSPRVPTLLSAFSSIALFTSYLCVSLGLFDALAGSLRRGDQLRERIQTACVTYLPPFAFVLLFPKGFVMALGAAAIFLTILAVLFPATALIKLRRMDGTHRRRLGACQPAYRVIGGAAAHRLVAAAGLGIIVIQILVMQGRLPVF</sequence>
<dbReference type="Gene3D" id="1.20.1740.10">
    <property type="entry name" value="Amino acid/polyamine transporter I"/>
    <property type="match status" value="1"/>
</dbReference>